<dbReference type="CDD" id="cd00487">
    <property type="entry name" value="Pep_deformylase"/>
    <property type="match status" value="1"/>
</dbReference>
<evidence type="ECO:0000256" key="1">
    <source>
        <dbReference type="ARBA" id="ARBA00010759"/>
    </source>
</evidence>
<dbReference type="InterPro" id="IPR036821">
    <property type="entry name" value="Peptide_deformylase_sf"/>
</dbReference>
<dbReference type="SUPFAM" id="SSF56420">
    <property type="entry name" value="Peptide deformylase"/>
    <property type="match status" value="1"/>
</dbReference>
<dbReference type="GO" id="GO:0046872">
    <property type="term" value="F:metal ion binding"/>
    <property type="evidence" value="ECO:0007669"/>
    <property type="project" value="UniProtKB-KW"/>
</dbReference>
<dbReference type="Gene3D" id="3.90.45.10">
    <property type="entry name" value="Peptide deformylase"/>
    <property type="match status" value="1"/>
</dbReference>
<dbReference type="NCBIfam" id="NF001159">
    <property type="entry name" value="PRK00150.1-3"/>
    <property type="match status" value="1"/>
</dbReference>
<organism evidence="3 4">
    <name type="scientific">Thalassoglobus neptunius</name>
    <dbReference type="NCBI Taxonomy" id="1938619"/>
    <lineage>
        <taxon>Bacteria</taxon>
        <taxon>Pseudomonadati</taxon>
        <taxon>Planctomycetota</taxon>
        <taxon>Planctomycetia</taxon>
        <taxon>Planctomycetales</taxon>
        <taxon>Planctomycetaceae</taxon>
        <taxon>Thalassoglobus</taxon>
    </lineage>
</organism>
<dbReference type="PRINTS" id="PR01576">
    <property type="entry name" value="PDEFORMYLASE"/>
</dbReference>
<comment type="similarity">
    <text evidence="1 2">Belongs to the polypeptide deformylase family.</text>
</comment>
<comment type="cofactor">
    <cofactor evidence="2">
        <name>Fe(2+)</name>
        <dbReference type="ChEBI" id="CHEBI:29033"/>
    </cofactor>
    <text evidence="2">Binds 1 Fe(2+) ion.</text>
</comment>
<feature type="active site" evidence="2">
    <location>
        <position position="99"/>
    </location>
</feature>
<feature type="binding site" evidence="2">
    <location>
        <position position="102"/>
    </location>
    <ligand>
        <name>Fe cation</name>
        <dbReference type="ChEBI" id="CHEBI:24875"/>
    </ligand>
</feature>
<keyword evidence="2" id="KW-0479">Metal-binding</keyword>
<proteinExistence type="inferred from homology"/>
<feature type="binding site" evidence="2">
    <location>
        <position position="98"/>
    </location>
    <ligand>
        <name>Fe cation</name>
        <dbReference type="ChEBI" id="CHEBI:24875"/>
    </ligand>
</feature>
<evidence type="ECO:0000313" key="3">
    <source>
        <dbReference type="EMBL" id="TWT51597.1"/>
    </source>
</evidence>
<keyword evidence="2" id="KW-0648">Protein biosynthesis</keyword>
<accession>A0A5C5WLV6</accession>
<dbReference type="EC" id="3.5.1.88" evidence="2"/>
<keyword evidence="2" id="KW-0408">Iron</keyword>
<protein>
    <recommendedName>
        <fullName evidence="2">Peptide deformylase</fullName>
        <shortName evidence="2">PDF</shortName>
        <ecNumber evidence="2">3.5.1.88</ecNumber>
    </recommendedName>
    <alternativeName>
        <fullName evidence="2">Polypeptide deformylase</fullName>
    </alternativeName>
</protein>
<dbReference type="Proteomes" id="UP000317243">
    <property type="component" value="Unassembled WGS sequence"/>
</dbReference>
<evidence type="ECO:0000256" key="2">
    <source>
        <dbReference type="HAMAP-Rule" id="MF_00163"/>
    </source>
</evidence>
<dbReference type="Pfam" id="PF01327">
    <property type="entry name" value="Pep_deformylase"/>
    <property type="match status" value="1"/>
</dbReference>
<comment type="catalytic activity">
    <reaction evidence="2">
        <text>N-terminal N-formyl-L-methionyl-[peptide] + H2O = N-terminal L-methionyl-[peptide] + formate</text>
        <dbReference type="Rhea" id="RHEA:24420"/>
        <dbReference type="Rhea" id="RHEA-COMP:10639"/>
        <dbReference type="Rhea" id="RHEA-COMP:10640"/>
        <dbReference type="ChEBI" id="CHEBI:15377"/>
        <dbReference type="ChEBI" id="CHEBI:15740"/>
        <dbReference type="ChEBI" id="CHEBI:49298"/>
        <dbReference type="ChEBI" id="CHEBI:64731"/>
        <dbReference type="EC" id="3.5.1.88"/>
    </reaction>
</comment>
<reference evidence="3 4" key="1">
    <citation type="submission" date="2019-02" db="EMBL/GenBank/DDBJ databases">
        <title>Deep-cultivation of Planctomycetes and their phenomic and genomic characterization uncovers novel biology.</title>
        <authorList>
            <person name="Wiegand S."/>
            <person name="Jogler M."/>
            <person name="Boedeker C."/>
            <person name="Pinto D."/>
            <person name="Vollmers J."/>
            <person name="Rivas-Marin E."/>
            <person name="Kohn T."/>
            <person name="Peeters S.H."/>
            <person name="Heuer A."/>
            <person name="Rast P."/>
            <person name="Oberbeckmann S."/>
            <person name="Bunk B."/>
            <person name="Jeske O."/>
            <person name="Meyerdierks A."/>
            <person name="Storesund J.E."/>
            <person name="Kallscheuer N."/>
            <person name="Luecker S."/>
            <person name="Lage O.M."/>
            <person name="Pohl T."/>
            <person name="Merkel B.J."/>
            <person name="Hornburger P."/>
            <person name="Mueller R.-W."/>
            <person name="Bruemmer F."/>
            <person name="Labrenz M."/>
            <person name="Spormann A.M."/>
            <person name="Op Den Camp H."/>
            <person name="Overmann J."/>
            <person name="Amann R."/>
            <person name="Jetten M.S.M."/>
            <person name="Mascher T."/>
            <person name="Medema M.H."/>
            <person name="Devos D.P."/>
            <person name="Kaster A.-K."/>
            <person name="Ovreas L."/>
            <person name="Rohde M."/>
            <person name="Galperin M.Y."/>
            <person name="Jogler C."/>
        </authorList>
    </citation>
    <scope>NUCLEOTIDE SEQUENCE [LARGE SCALE GENOMIC DNA]</scope>
    <source>
        <strain evidence="3 4">KOR42</strain>
    </source>
</reference>
<dbReference type="InterPro" id="IPR023635">
    <property type="entry name" value="Peptide_deformylase"/>
</dbReference>
<dbReference type="NCBIfam" id="TIGR00079">
    <property type="entry name" value="pept_deformyl"/>
    <property type="match status" value="1"/>
</dbReference>
<name>A0A5C5WLV6_9PLAN</name>
<dbReference type="GO" id="GO:0042586">
    <property type="term" value="F:peptide deformylase activity"/>
    <property type="evidence" value="ECO:0007669"/>
    <property type="project" value="UniProtKB-UniRule"/>
</dbReference>
<dbReference type="AlphaFoldDB" id="A0A5C5WLV6"/>
<dbReference type="PANTHER" id="PTHR10458">
    <property type="entry name" value="PEPTIDE DEFORMYLASE"/>
    <property type="match status" value="1"/>
</dbReference>
<gene>
    <name evidence="2 3" type="primary">def</name>
    <name evidence="3" type="ORF">KOR42_34850</name>
</gene>
<comment type="caution">
    <text evidence="3">The sequence shown here is derived from an EMBL/GenBank/DDBJ whole genome shotgun (WGS) entry which is preliminary data.</text>
</comment>
<evidence type="ECO:0000313" key="4">
    <source>
        <dbReference type="Proteomes" id="UP000317243"/>
    </source>
</evidence>
<dbReference type="PANTHER" id="PTHR10458:SF22">
    <property type="entry name" value="PEPTIDE DEFORMYLASE"/>
    <property type="match status" value="1"/>
</dbReference>
<keyword evidence="2 3" id="KW-0378">Hydrolase</keyword>
<sequence>MYEANGIGLAANQVGLPFRFFIVNLAARADEPDEELVFINPVIRKRRGSVVGEEGCLSLPGLYGDVTRSEQVTIEAFDLSGQGFSMDLSELPSRVVQHESDHLDGVMFTDRMREEANSEDVDLILPEFEANFRDAQQAGHFQSDQELEKNLKEMAAGGGVPSGYVDTSVYRMTPPKLDTE</sequence>
<dbReference type="HAMAP" id="MF_00163">
    <property type="entry name" value="Pep_deformylase"/>
    <property type="match status" value="1"/>
</dbReference>
<dbReference type="EMBL" id="SIHI01000012">
    <property type="protein sequence ID" value="TWT51597.1"/>
    <property type="molecule type" value="Genomic_DNA"/>
</dbReference>
<dbReference type="GO" id="GO:0006412">
    <property type="term" value="P:translation"/>
    <property type="evidence" value="ECO:0007669"/>
    <property type="project" value="UniProtKB-UniRule"/>
</dbReference>
<keyword evidence="4" id="KW-1185">Reference proteome</keyword>
<comment type="function">
    <text evidence="2">Removes the formyl group from the N-terminal Met of newly synthesized proteins. Requires at least a dipeptide for an efficient rate of reaction. N-terminal L-methionine is a prerequisite for activity but the enzyme has broad specificity at other positions.</text>
</comment>
<feature type="binding site" evidence="2">
    <location>
        <position position="56"/>
    </location>
    <ligand>
        <name>Fe cation</name>
        <dbReference type="ChEBI" id="CHEBI:24875"/>
    </ligand>
</feature>